<evidence type="ECO:0000256" key="7">
    <source>
        <dbReference type="ARBA" id="ARBA00023136"/>
    </source>
</evidence>
<feature type="transmembrane region" description="Helical" evidence="8">
    <location>
        <begin position="521"/>
        <end position="541"/>
    </location>
</feature>
<dbReference type="PANTHER" id="PTHR43243:SF22">
    <property type="entry name" value="CATIONIC AMINO ACID TRANSPORTER 5"/>
    <property type="match status" value="1"/>
</dbReference>
<feature type="transmembrane region" description="Helical" evidence="8">
    <location>
        <begin position="232"/>
        <end position="255"/>
    </location>
</feature>
<evidence type="ECO:0000313" key="10">
    <source>
        <dbReference type="EMBL" id="ERN12038.1"/>
    </source>
</evidence>
<keyword evidence="3" id="KW-0813">Transport</keyword>
<keyword evidence="7 8" id="KW-0472">Membrane</keyword>
<dbReference type="AlphaFoldDB" id="W1PVC0"/>
<evidence type="ECO:0000313" key="11">
    <source>
        <dbReference type="Proteomes" id="UP000017836"/>
    </source>
</evidence>
<gene>
    <name evidence="10" type="ORF">AMTR_s00035p00052900</name>
</gene>
<protein>
    <recommendedName>
        <fullName evidence="9">Cationic amino acid transporter C-terminal domain-containing protein</fullName>
    </recommendedName>
</protein>
<evidence type="ECO:0000256" key="6">
    <source>
        <dbReference type="ARBA" id="ARBA00022989"/>
    </source>
</evidence>
<comment type="similarity">
    <text evidence="2">Belongs to the amino acid-polyamine-organocation (APC) superfamily. Cationic amino acid transporter (CAT) (TC 2.A.3.3) family.</text>
</comment>
<dbReference type="HOGENOM" id="CLU_007946_15_9_1"/>
<keyword evidence="11" id="KW-1185">Reference proteome</keyword>
<evidence type="ECO:0000256" key="8">
    <source>
        <dbReference type="SAM" id="Phobius"/>
    </source>
</evidence>
<dbReference type="Gramene" id="ERN12038">
    <property type="protein sequence ID" value="ERN12038"/>
    <property type="gene ID" value="AMTR_s00035p00052900"/>
</dbReference>
<evidence type="ECO:0000256" key="4">
    <source>
        <dbReference type="ARBA" id="ARBA00022692"/>
    </source>
</evidence>
<reference evidence="11" key="1">
    <citation type="journal article" date="2013" name="Science">
        <title>The Amborella genome and the evolution of flowering plants.</title>
        <authorList>
            <consortium name="Amborella Genome Project"/>
        </authorList>
    </citation>
    <scope>NUCLEOTIDE SEQUENCE [LARGE SCALE GENOMIC DNA]</scope>
</reference>
<dbReference type="EMBL" id="KI392639">
    <property type="protein sequence ID" value="ERN12038.1"/>
    <property type="molecule type" value="Genomic_DNA"/>
</dbReference>
<dbReference type="GO" id="GO:0005886">
    <property type="term" value="C:plasma membrane"/>
    <property type="evidence" value="ECO:0000318"/>
    <property type="project" value="GO_Central"/>
</dbReference>
<evidence type="ECO:0000259" key="9">
    <source>
        <dbReference type="Pfam" id="PF13906"/>
    </source>
</evidence>
<dbReference type="Pfam" id="PF13520">
    <property type="entry name" value="AA_permease_2"/>
    <property type="match status" value="1"/>
</dbReference>
<feature type="transmembrane region" description="Helical" evidence="8">
    <location>
        <begin position="488"/>
        <end position="509"/>
    </location>
</feature>
<dbReference type="OMA" id="RVGMKWA"/>
<dbReference type="InterPro" id="IPR029485">
    <property type="entry name" value="CAT_C"/>
</dbReference>
<comment type="subcellular location">
    <subcellularLocation>
        <location evidence="1">Membrane</location>
        <topology evidence="1">Multi-pass membrane protein</topology>
    </subcellularLocation>
</comment>
<feature type="transmembrane region" description="Helical" evidence="8">
    <location>
        <begin position="354"/>
        <end position="380"/>
    </location>
</feature>
<dbReference type="GO" id="GO:0006865">
    <property type="term" value="P:amino acid transport"/>
    <property type="evidence" value="ECO:0000318"/>
    <property type="project" value="GO_Central"/>
</dbReference>
<keyword evidence="5" id="KW-0029">Amino-acid transport</keyword>
<feature type="transmembrane region" description="Helical" evidence="8">
    <location>
        <begin position="207"/>
        <end position="225"/>
    </location>
</feature>
<dbReference type="Gene3D" id="1.20.1740.10">
    <property type="entry name" value="Amino acid/polyamine transporter I"/>
    <property type="match status" value="1"/>
</dbReference>
<feature type="transmembrane region" description="Helical" evidence="8">
    <location>
        <begin position="458"/>
        <end position="482"/>
    </location>
</feature>
<evidence type="ECO:0000256" key="1">
    <source>
        <dbReference type="ARBA" id="ARBA00004141"/>
    </source>
</evidence>
<dbReference type="OrthoDB" id="3900342at2759"/>
<sequence>MESIEASGYGDPETTTRSYWRWSKDDFFPEQSFKSWSSYKDALLSAPHRFKDRLLSRSDESDELTKLRKQSENDMKKCLNWWDLTWFGFGSVIGAGIFVLTGQEAHDHAGPAIILSYLASGLSAMLSVFCYTEFAIEIPVAGGSFAYLRVELGDFVAFITAANILLECIIGGAAVARAWTSYFTTLLDRHPNSFRIHVHSLSKGFDLLDPIAVTELILASILAMISTRKTSYLNWVASAVNMIVILFVIIAGFANAKVSNMSPFLPFGARGVFQAAAIVYFAYGGFDNIATMAEETKNPSRDIPLGLLGSMSAVTVIYCLMALSLTMMQKYTDIDTNAAYSVAFQHIGLKWAKYLVALGALKGMTTVLLVGALGQGRYITHIARAHMIPPWFALVHPKTGTPINATLLVSLSSACIAFFSSLDVLASLLSISTLFIFAMMAVALLTRRYYARELSSRLELLKLIAFLLIIIASSMGTSAYWGLRPNGWFGYTITIPMWFLGTLGIRVFLPERHAPKVWGVPLVPWLPSLSIATNLFLMGSLGYQSFVRFGVCTLLMLVYYVLIGLHATYDMAHEKQRSDGFYVNGEEEMENVKP</sequence>
<dbReference type="InterPro" id="IPR002293">
    <property type="entry name" value="AA/rel_permease1"/>
</dbReference>
<feature type="transmembrane region" description="Helical" evidence="8">
    <location>
        <begin position="307"/>
        <end position="328"/>
    </location>
</feature>
<accession>W1PVC0</accession>
<dbReference type="FunFam" id="1.20.1740.10:FF:000035">
    <property type="entry name" value="Cationic amino acid transporter 5"/>
    <property type="match status" value="1"/>
</dbReference>
<feature type="transmembrane region" description="Helical" evidence="8">
    <location>
        <begin position="112"/>
        <end position="134"/>
    </location>
</feature>
<keyword evidence="6 8" id="KW-1133">Transmembrane helix</keyword>
<dbReference type="Pfam" id="PF13906">
    <property type="entry name" value="AA_permease_C"/>
    <property type="match status" value="1"/>
</dbReference>
<dbReference type="PANTHER" id="PTHR43243">
    <property type="entry name" value="INNER MEMBRANE TRANSPORTER YGJI-RELATED"/>
    <property type="match status" value="1"/>
</dbReference>
<name>W1PVC0_AMBTC</name>
<dbReference type="Proteomes" id="UP000017836">
    <property type="component" value="Unassembled WGS sequence"/>
</dbReference>
<evidence type="ECO:0000256" key="2">
    <source>
        <dbReference type="ARBA" id="ARBA00008572"/>
    </source>
</evidence>
<feature type="domain" description="Cationic amino acid transporter C-terminal" evidence="9">
    <location>
        <begin position="518"/>
        <end position="567"/>
    </location>
</feature>
<evidence type="ECO:0000256" key="3">
    <source>
        <dbReference type="ARBA" id="ARBA00022448"/>
    </source>
</evidence>
<evidence type="ECO:0000256" key="5">
    <source>
        <dbReference type="ARBA" id="ARBA00022970"/>
    </source>
</evidence>
<proteinExistence type="inferred from homology"/>
<keyword evidence="4 8" id="KW-0812">Transmembrane</keyword>
<dbReference type="KEGG" id="atr:18440243"/>
<feature type="transmembrane region" description="Helical" evidence="8">
    <location>
        <begin position="547"/>
        <end position="569"/>
    </location>
</feature>
<feature type="transmembrane region" description="Helical" evidence="8">
    <location>
        <begin position="425"/>
        <end position="446"/>
    </location>
</feature>
<feature type="transmembrane region" description="Helical" evidence="8">
    <location>
        <begin position="78"/>
        <end position="100"/>
    </location>
</feature>
<dbReference type="GO" id="GO:0015189">
    <property type="term" value="F:L-lysine transmembrane transporter activity"/>
    <property type="evidence" value="ECO:0000318"/>
    <property type="project" value="GO_Central"/>
</dbReference>
<dbReference type="eggNOG" id="KOG1286">
    <property type="taxonomic scope" value="Eukaryota"/>
</dbReference>
<feature type="transmembrane region" description="Helical" evidence="8">
    <location>
        <begin position="155"/>
        <end position="179"/>
    </location>
</feature>
<organism evidence="10 11">
    <name type="scientific">Amborella trichopoda</name>
    <dbReference type="NCBI Taxonomy" id="13333"/>
    <lineage>
        <taxon>Eukaryota</taxon>
        <taxon>Viridiplantae</taxon>
        <taxon>Streptophyta</taxon>
        <taxon>Embryophyta</taxon>
        <taxon>Tracheophyta</taxon>
        <taxon>Spermatophyta</taxon>
        <taxon>Magnoliopsida</taxon>
        <taxon>Amborellales</taxon>
        <taxon>Amborellaceae</taxon>
        <taxon>Amborella</taxon>
    </lineage>
</organism>
<dbReference type="GO" id="GO:0005313">
    <property type="term" value="F:L-glutamate transmembrane transporter activity"/>
    <property type="evidence" value="ECO:0000318"/>
    <property type="project" value="GO_Central"/>
</dbReference>
<feature type="transmembrane region" description="Helical" evidence="8">
    <location>
        <begin position="267"/>
        <end position="286"/>
    </location>
</feature>